<evidence type="ECO:0000313" key="2">
    <source>
        <dbReference type="Proteomes" id="UP000076858"/>
    </source>
</evidence>
<protein>
    <submittedName>
        <fullName evidence="1">Uncharacterized protein</fullName>
    </submittedName>
</protein>
<evidence type="ECO:0000313" key="1">
    <source>
        <dbReference type="EMBL" id="KZS11206.1"/>
    </source>
</evidence>
<dbReference type="Proteomes" id="UP000076858">
    <property type="component" value="Unassembled WGS sequence"/>
</dbReference>
<proteinExistence type="predicted"/>
<dbReference type="EMBL" id="LRGB01001581">
    <property type="protein sequence ID" value="KZS11206.1"/>
    <property type="molecule type" value="Genomic_DNA"/>
</dbReference>
<sequence length="62" mass="6876">MTLVSVILCLFEDQLLPEWQQCTSITITITITILCLFPCPLAASTGKKRKGISRLSYRCGLS</sequence>
<keyword evidence="2" id="KW-1185">Reference proteome</keyword>
<reference evidence="1 2" key="1">
    <citation type="submission" date="2016-03" db="EMBL/GenBank/DDBJ databases">
        <title>EvidentialGene: Evidence-directed Construction of Genes on Genomes.</title>
        <authorList>
            <person name="Gilbert D.G."/>
            <person name="Choi J.-H."/>
            <person name="Mockaitis K."/>
            <person name="Colbourne J."/>
            <person name="Pfrender M."/>
        </authorList>
    </citation>
    <scope>NUCLEOTIDE SEQUENCE [LARGE SCALE GENOMIC DNA]</scope>
    <source>
        <strain evidence="1 2">Xinb3</strain>
        <tissue evidence="1">Complete organism</tissue>
    </source>
</reference>
<accession>A0A0P5W2A2</accession>
<gene>
    <name evidence="1" type="ORF">APZ42_023982</name>
</gene>
<name>A0A0P5W2A2_9CRUS</name>
<organism evidence="1 2">
    <name type="scientific">Daphnia magna</name>
    <dbReference type="NCBI Taxonomy" id="35525"/>
    <lineage>
        <taxon>Eukaryota</taxon>
        <taxon>Metazoa</taxon>
        <taxon>Ecdysozoa</taxon>
        <taxon>Arthropoda</taxon>
        <taxon>Crustacea</taxon>
        <taxon>Branchiopoda</taxon>
        <taxon>Diplostraca</taxon>
        <taxon>Cladocera</taxon>
        <taxon>Anomopoda</taxon>
        <taxon>Daphniidae</taxon>
        <taxon>Daphnia</taxon>
    </lineage>
</organism>
<dbReference type="AlphaFoldDB" id="A0A0P5W2A2"/>
<comment type="caution">
    <text evidence="1">The sequence shown here is derived from an EMBL/GenBank/DDBJ whole genome shotgun (WGS) entry which is preliminary data.</text>
</comment>